<dbReference type="Proteomes" id="UP000654918">
    <property type="component" value="Unassembled WGS sequence"/>
</dbReference>
<gene>
    <name evidence="2" type="ORF">CPLU01_15196</name>
</gene>
<reference evidence="2" key="1">
    <citation type="journal article" date="2020" name="Phytopathology">
        <title>Genome Sequence Resources of Colletotrichum truncatum, C. plurivorum, C. musicola, and C. sojae: Four Species Pathogenic to Soybean (Glycine max).</title>
        <authorList>
            <person name="Rogerio F."/>
            <person name="Boufleur T.R."/>
            <person name="Ciampi-Guillardi M."/>
            <person name="Sukno S.A."/>
            <person name="Thon M.R."/>
            <person name="Massola Junior N.S."/>
            <person name="Baroncelli R."/>
        </authorList>
    </citation>
    <scope>NUCLEOTIDE SEQUENCE</scope>
    <source>
        <strain evidence="2">LFN00145</strain>
    </source>
</reference>
<protein>
    <submittedName>
        <fullName evidence="2">Uncharacterized protein</fullName>
    </submittedName>
</protein>
<sequence>MGLSSIEVRNAEPSDVDDLALQKCSIGRSKGRGPGFAELSSLPKANLYTSISATPALSKGSGARPQIPHKQLPGDPGGS</sequence>
<accession>A0A8H6JDB8</accession>
<organism evidence="2 3">
    <name type="scientific">Colletotrichum plurivorum</name>
    <dbReference type="NCBI Taxonomy" id="2175906"/>
    <lineage>
        <taxon>Eukaryota</taxon>
        <taxon>Fungi</taxon>
        <taxon>Dikarya</taxon>
        <taxon>Ascomycota</taxon>
        <taxon>Pezizomycotina</taxon>
        <taxon>Sordariomycetes</taxon>
        <taxon>Hypocreomycetidae</taxon>
        <taxon>Glomerellales</taxon>
        <taxon>Glomerellaceae</taxon>
        <taxon>Colletotrichum</taxon>
        <taxon>Colletotrichum orchidearum species complex</taxon>
    </lineage>
</organism>
<evidence type="ECO:0000313" key="2">
    <source>
        <dbReference type="EMBL" id="KAF6810987.1"/>
    </source>
</evidence>
<dbReference type="EMBL" id="WIGO01000478">
    <property type="protein sequence ID" value="KAF6810987.1"/>
    <property type="molecule type" value="Genomic_DNA"/>
</dbReference>
<dbReference type="AlphaFoldDB" id="A0A8H6JDB8"/>
<proteinExistence type="predicted"/>
<name>A0A8H6JDB8_9PEZI</name>
<feature type="region of interest" description="Disordered" evidence="1">
    <location>
        <begin position="55"/>
        <end position="79"/>
    </location>
</feature>
<evidence type="ECO:0000313" key="3">
    <source>
        <dbReference type="Proteomes" id="UP000654918"/>
    </source>
</evidence>
<comment type="caution">
    <text evidence="2">The sequence shown here is derived from an EMBL/GenBank/DDBJ whole genome shotgun (WGS) entry which is preliminary data.</text>
</comment>
<evidence type="ECO:0000256" key="1">
    <source>
        <dbReference type="SAM" id="MobiDB-lite"/>
    </source>
</evidence>
<keyword evidence="3" id="KW-1185">Reference proteome</keyword>